<organism evidence="8 9">
    <name type="scientific">Polyangium fumosum</name>
    <dbReference type="NCBI Taxonomy" id="889272"/>
    <lineage>
        <taxon>Bacteria</taxon>
        <taxon>Pseudomonadati</taxon>
        <taxon>Myxococcota</taxon>
        <taxon>Polyangia</taxon>
        <taxon>Polyangiales</taxon>
        <taxon>Polyangiaceae</taxon>
        <taxon>Polyangium</taxon>
    </lineage>
</organism>
<dbReference type="InterPro" id="IPR001128">
    <property type="entry name" value="Cyt_P450"/>
</dbReference>
<keyword evidence="9" id="KW-1185">Reference proteome</keyword>
<evidence type="ECO:0000313" key="8">
    <source>
        <dbReference type="EMBL" id="TKD09903.1"/>
    </source>
</evidence>
<dbReference type="PANTHER" id="PTHR46696:SF1">
    <property type="entry name" value="CYTOCHROME P450 YJIB-RELATED"/>
    <property type="match status" value="1"/>
</dbReference>
<keyword evidence="6 7" id="KW-0503">Monooxygenase</keyword>
<reference evidence="8 9" key="1">
    <citation type="submission" date="2019-04" db="EMBL/GenBank/DDBJ databases">
        <authorList>
            <person name="Li Y."/>
            <person name="Wang J."/>
        </authorList>
    </citation>
    <scope>NUCLEOTIDE SEQUENCE [LARGE SCALE GENOMIC DNA]</scope>
    <source>
        <strain evidence="8 9">DSM 14668</strain>
    </source>
</reference>
<evidence type="ECO:0000313" key="9">
    <source>
        <dbReference type="Proteomes" id="UP000309215"/>
    </source>
</evidence>
<name>A0A4V5PN70_9BACT</name>
<dbReference type="GO" id="GO:0016705">
    <property type="term" value="F:oxidoreductase activity, acting on paired donors, with incorporation or reduction of molecular oxygen"/>
    <property type="evidence" value="ECO:0007669"/>
    <property type="project" value="InterPro"/>
</dbReference>
<gene>
    <name evidence="8" type="ORF">E8A74_09835</name>
</gene>
<dbReference type="InterPro" id="IPR036396">
    <property type="entry name" value="Cyt_P450_sf"/>
</dbReference>
<evidence type="ECO:0000256" key="5">
    <source>
        <dbReference type="ARBA" id="ARBA00023004"/>
    </source>
</evidence>
<dbReference type="CDD" id="cd11029">
    <property type="entry name" value="CYP107-like"/>
    <property type="match status" value="1"/>
</dbReference>
<dbReference type="SUPFAM" id="SSF48264">
    <property type="entry name" value="Cytochrome P450"/>
    <property type="match status" value="1"/>
</dbReference>
<dbReference type="Proteomes" id="UP000309215">
    <property type="component" value="Unassembled WGS sequence"/>
</dbReference>
<evidence type="ECO:0000256" key="3">
    <source>
        <dbReference type="ARBA" id="ARBA00022723"/>
    </source>
</evidence>
<dbReference type="FunFam" id="1.10.630.10:FF:000018">
    <property type="entry name" value="Cytochrome P450 monooxygenase"/>
    <property type="match status" value="1"/>
</dbReference>
<dbReference type="OrthoDB" id="4511384at2"/>
<sequence length="403" mass="45385">MPPPASIDILAPGFKANPFPFYARLRAEAPVFPTKLKDGRTAFLVTRYDDVVAVLKDPRFAKDRSAVLTPDQQAKQPWVPDFVKPLERNMLDVDEPDHRRLRNLVHQVFTPRMVEDMRERVQRIADDLLAKVAARGRMDLVRDYALPLPLTVIAEMLGIPSEARSRFHRFSKALMETTSNVKMLLALPHFYFMVRYLRALIAEKRARPRDDLLSALAQAEEEGSHLSENELLAMIILLTVAGHETTVNLIASGTLALLQHPGELDRLRQNPSLIKSAIEELLRFTSPVEMATERYTREDVEFAGVRLPRGSLVLVVLASANRDASQFVNPDQLDLTRDPNRHVAFGQGIHYCLGAPLARLEGQIALATLLRTLPDLRLAAAPHTLRWRPTYIVRGLEALPVAF</sequence>
<dbReference type="GO" id="GO:0020037">
    <property type="term" value="F:heme binding"/>
    <property type="evidence" value="ECO:0007669"/>
    <property type="project" value="InterPro"/>
</dbReference>
<keyword evidence="2 7" id="KW-0349">Heme</keyword>
<proteinExistence type="inferred from homology"/>
<dbReference type="RefSeq" id="WP_136928702.1">
    <property type="nucleotide sequence ID" value="NZ_SSMQ01000008.1"/>
</dbReference>
<dbReference type="Gene3D" id="1.10.630.10">
    <property type="entry name" value="Cytochrome P450"/>
    <property type="match status" value="1"/>
</dbReference>
<dbReference type="EMBL" id="SSMQ01000008">
    <property type="protein sequence ID" value="TKD09903.1"/>
    <property type="molecule type" value="Genomic_DNA"/>
</dbReference>
<comment type="similarity">
    <text evidence="1 7">Belongs to the cytochrome P450 family.</text>
</comment>
<keyword evidence="3 7" id="KW-0479">Metal-binding</keyword>
<evidence type="ECO:0000256" key="2">
    <source>
        <dbReference type="ARBA" id="ARBA00022617"/>
    </source>
</evidence>
<dbReference type="PRINTS" id="PR00385">
    <property type="entry name" value="P450"/>
</dbReference>
<dbReference type="Pfam" id="PF00067">
    <property type="entry name" value="p450"/>
    <property type="match status" value="1"/>
</dbReference>
<dbReference type="AlphaFoldDB" id="A0A4V5PN70"/>
<accession>A0A4V5PN70</accession>
<keyword evidence="4 7" id="KW-0560">Oxidoreductase</keyword>
<evidence type="ECO:0000256" key="4">
    <source>
        <dbReference type="ARBA" id="ARBA00023002"/>
    </source>
</evidence>
<protein>
    <submittedName>
        <fullName evidence="8">Cytochrome P450</fullName>
    </submittedName>
</protein>
<comment type="caution">
    <text evidence="8">The sequence shown here is derived from an EMBL/GenBank/DDBJ whole genome shotgun (WGS) entry which is preliminary data.</text>
</comment>
<keyword evidence="5 7" id="KW-0408">Iron</keyword>
<dbReference type="GO" id="GO:0005506">
    <property type="term" value="F:iron ion binding"/>
    <property type="evidence" value="ECO:0007669"/>
    <property type="project" value="InterPro"/>
</dbReference>
<evidence type="ECO:0000256" key="1">
    <source>
        <dbReference type="ARBA" id="ARBA00010617"/>
    </source>
</evidence>
<dbReference type="PROSITE" id="PS00086">
    <property type="entry name" value="CYTOCHROME_P450"/>
    <property type="match status" value="1"/>
</dbReference>
<dbReference type="InterPro" id="IPR017972">
    <property type="entry name" value="Cyt_P450_CS"/>
</dbReference>
<dbReference type="InterPro" id="IPR002397">
    <property type="entry name" value="Cyt_P450_B"/>
</dbReference>
<dbReference type="PANTHER" id="PTHR46696">
    <property type="entry name" value="P450, PUTATIVE (EUROFUNG)-RELATED"/>
    <property type="match status" value="1"/>
</dbReference>
<evidence type="ECO:0000256" key="6">
    <source>
        <dbReference type="ARBA" id="ARBA00023033"/>
    </source>
</evidence>
<dbReference type="GO" id="GO:0004497">
    <property type="term" value="F:monooxygenase activity"/>
    <property type="evidence" value="ECO:0007669"/>
    <property type="project" value="UniProtKB-KW"/>
</dbReference>
<dbReference type="PRINTS" id="PR00359">
    <property type="entry name" value="BP450"/>
</dbReference>
<evidence type="ECO:0000256" key="7">
    <source>
        <dbReference type="RuleBase" id="RU000461"/>
    </source>
</evidence>